<dbReference type="InterPro" id="IPR011538">
    <property type="entry name" value="Nuo51_FMN-bd"/>
</dbReference>
<feature type="binding site" evidence="8">
    <location>
        <position position="376"/>
    </location>
    <ligand>
        <name>[4Fe-4S] cluster</name>
        <dbReference type="ChEBI" id="CHEBI:49883"/>
        <label>1</label>
    </ligand>
</feature>
<feature type="region of interest" description="Disordered" evidence="9">
    <location>
        <begin position="577"/>
        <end position="617"/>
    </location>
</feature>
<dbReference type="Gene3D" id="3.40.50.11540">
    <property type="entry name" value="NADH-ubiquinone oxidoreductase 51kDa subunit"/>
    <property type="match status" value="1"/>
</dbReference>
<keyword evidence="6 8" id="KW-0408">Iron</keyword>
<dbReference type="GO" id="GO:0051539">
    <property type="term" value="F:4 iron, 4 sulfur cluster binding"/>
    <property type="evidence" value="ECO:0007669"/>
    <property type="project" value="UniProtKB-KW"/>
</dbReference>
<dbReference type="GO" id="GO:0046872">
    <property type="term" value="F:metal ion binding"/>
    <property type="evidence" value="ECO:0007669"/>
    <property type="project" value="UniProtKB-KW"/>
</dbReference>
<feature type="binding site" evidence="8">
    <location>
        <position position="425"/>
    </location>
    <ligand>
        <name>[4Fe-4S] cluster</name>
        <dbReference type="ChEBI" id="CHEBI:49883"/>
        <label>1</label>
    </ligand>
</feature>
<feature type="region of interest" description="Disordered" evidence="9">
    <location>
        <begin position="467"/>
        <end position="515"/>
    </location>
</feature>
<dbReference type="PANTHER" id="PTHR43034">
    <property type="entry name" value="ION-TRANSLOCATING OXIDOREDUCTASE COMPLEX SUBUNIT C"/>
    <property type="match status" value="1"/>
</dbReference>
<feature type="compositionally biased region" description="Low complexity" evidence="9">
    <location>
        <begin position="577"/>
        <end position="605"/>
    </location>
</feature>
<keyword evidence="8" id="KW-0472">Membrane</keyword>
<dbReference type="GO" id="GO:0022900">
    <property type="term" value="P:electron transport chain"/>
    <property type="evidence" value="ECO:0007669"/>
    <property type="project" value="UniProtKB-UniRule"/>
</dbReference>
<dbReference type="OrthoDB" id="9767754at2"/>
<dbReference type="SUPFAM" id="SSF142019">
    <property type="entry name" value="Nqo1 FMN-binding domain-like"/>
    <property type="match status" value="1"/>
</dbReference>
<evidence type="ECO:0000313" key="11">
    <source>
        <dbReference type="EMBL" id="TDX30841.1"/>
    </source>
</evidence>
<feature type="region of interest" description="Disordered" evidence="9">
    <location>
        <begin position="656"/>
        <end position="690"/>
    </location>
</feature>
<evidence type="ECO:0000256" key="6">
    <source>
        <dbReference type="ARBA" id="ARBA00023004"/>
    </source>
</evidence>
<dbReference type="NCBIfam" id="TIGR01945">
    <property type="entry name" value="rnfC"/>
    <property type="match status" value="1"/>
</dbReference>
<proteinExistence type="inferred from homology"/>
<dbReference type="GO" id="GO:0009055">
    <property type="term" value="F:electron transfer activity"/>
    <property type="evidence" value="ECO:0007669"/>
    <property type="project" value="InterPro"/>
</dbReference>
<organism evidence="11 12">
    <name type="scientific">Modicisalibacter xianhensis</name>
    <dbReference type="NCBI Taxonomy" id="442341"/>
    <lineage>
        <taxon>Bacteria</taxon>
        <taxon>Pseudomonadati</taxon>
        <taxon>Pseudomonadota</taxon>
        <taxon>Gammaproteobacteria</taxon>
        <taxon>Oceanospirillales</taxon>
        <taxon>Halomonadaceae</taxon>
        <taxon>Modicisalibacter</taxon>
    </lineage>
</organism>
<evidence type="ECO:0000256" key="5">
    <source>
        <dbReference type="ARBA" id="ARBA00022982"/>
    </source>
</evidence>
<dbReference type="HAMAP" id="MF_00461">
    <property type="entry name" value="RsxC_RnfC"/>
    <property type="match status" value="1"/>
</dbReference>
<dbReference type="NCBIfam" id="NF003454">
    <property type="entry name" value="PRK05035.1"/>
    <property type="match status" value="1"/>
</dbReference>
<dbReference type="Pfam" id="PF10531">
    <property type="entry name" value="SLBB"/>
    <property type="match status" value="1"/>
</dbReference>
<keyword evidence="8" id="KW-1278">Translocase</keyword>
<evidence type="ECO:0000256" key="4">
    <source>
        <dbReference type="ARBA" id="ARBA00022737"/>
    </source>
</evidence>
<comment type="subunit">
    <text evidence="8">The complex is composed of six subunits: RnfA, RnfB, RnfC, RnfD, RnfE and RnfG.</text>
</comment>
<comment type="caution">
    <text evidence="11">The sequence shown here is derived from an EMBL/GenBank/DDBJ whole genome shotgun (WGS) entry which is preliminary data.</text>
</comment>
<evidence type="ECO:0000259" key="10">
    <source>
        <dbReference type="PROSITE" id="PS51379"/>
    </source>
</evidence>
<comment type="cofactor">
    <cofactor evidence="8">
        <name>[4Fe-4S] cluster</name>
        <dbReference type="ChEBI" id="CHEBI:49883"/>
    </cofactor>
    <text evidence="8">Binds 2 [4Fe-4S] clusters per subunit.</text>
</comment>
<dbReference type="Proteomes" id="UP000294489">
    <property type="component" value="Unassembled WGS sequence"/>
</dbReference>
<dbReference type="InterPro" id="IPR037225">
    <property type="entry name" value="Nuo51_FMN-bd_sf"/>
</dbReference>
<evidence type="ECO:0000256" key="3">
    <source>
        <dbReference type="ARBA" id="ARBA00022723"/>
    </source>
</evidence>
<dbReference type="PANTHER" id="PTHR43034:SF2">
    <property type="entry name" value="ION-TRANSLOCATING OXIDOREDUCTASE COMPLEX SUBUNIT C"/>
    <property type="match status" value="1"/>
</dbReference>
<dbReference type="AlphaFoldDB" id="A0A4V3GUH3"/>
<keyword evidence="3 8" id="KW-0479">Metal-binding</keyword>
<feature type="binding site" evidence="8">
    <location>
        <position position="415"/>
    </location>
    <ligand>
        <name>[4Fe-4S] cluster</name>
        <dbReference type="ChEBI" id="CHEBI:49883"/>
        <label>2</label>
    </ligand>
</feature>
<dbReference type="InterPro" id="IPR017896">
    <property type="entry name" value="4Fe4S_Fe-S-bd"/>
</dbReference>
<reference evidence="11 12" key="1">
    <citation type="submission" date="2019-03" db="EMBL/GenBank/DDBJ databases">
        <title>Freshwater and sediment microbial communities from various areas in North America, analyzing microbe dynamics in response to fracking.</title>
        <authorList>
            <person name="Lamendella R."/>
        </authorList>
    </citation>
    <scope>NUCLEOTIDE SEQUENCE [LARGE SCALE GENOMIC DNA]</scope>
    <source>
        <strain evidence="11 12">6_TX</strain>
    </source>
</reference>
<feature type="binding site" evidence="8">
    <location>
        <position position="382"/>
    </location>
    <ligand>
        <name>[4Fe-4S] cluster</name>
        <dbReference type="ChEBI" id="CHEBI:49883"/>
        <label>1</label>
    </ligand>
</feature>
<feature type="binding site" evidence="8">
    <location>
        <position position="386"/>
    </location>
    <ligand>
        <name>[4Fe-4S] cluster</name>
        <dbReference type="ChEBI" id="CHEBI:49883"/>
        <label>2</label>
    </ligand>
</feature>
<sequence>MADFDFPGGIMPPERKTLSNQAPLVKAPLPTRVMLPLTQHVGQPAEPLVSVGQTVRTGEIIAGAHGMISAPVHASITGTVTAIEARAVPHPSAAVGEAKAPCIVIEGNGQDDDWQRMPPLDWRSASDEALLERLQASGVVGLGGAGFPTAVKAQVRQRHAIDTLIVNAAECEPYITVDDLTLRTYPGDVLEGTRMLARLCGAERILIGIEDNKPEAIAALRQALATSNDATPVELKVMATRYPSGGERQLIQKLTGREVPSRGLPADVGVLCHNPGTLLASLRAVRDGEPMISRIVTLTGEALIRPGNFEARLGTPLHALLSLAGLRPERLSQLILGGPMMGVTLDSDALPLVKTANCLIAGTAEEFPPAPPEQACIRCGACETACPASLLPQQLYWFSNSREHDKAELFNLFDCIECGACAYVCPSHIPLVQYYRAAKGEIRLREREARKAEHARHRFEFRQARMAREEAEKEARRKARLQQAKASRSAPDQRKTAVPSSSSAAHQSDSQDSAAELKKLKIAQAAAKAAVRKAENALARASEGGQDPSADIDDLETQLATARENLKATETRLAALQSRTAPAATQPASTTKTEPSAPASQSASSGITTEDAAKQVRQRKIAVASAQAAYRKAEKALENAVKSAAAQDDDATLAAARHKLERAQGNLERARKALEEAEATAHEPKDTSTP</sequence>
<dbReference type="EC" id="7.-.-.-" evidence="8"/>
<name>A0A4V3GUH3_9GAMM</name>
<feature type="binding site" evidence="8">
    <location>
        <position position="418"/>
    </location>
    <ligand>
        <name>[4Fe-4S] cluster</name>
        <dbReference type="ChEBI" id="CHEBI:49883"/>
        <label>2</label>
    </ligand>
</feature>
<dbReference type="EMBL" id="SOEC01000004">
    <property type="protein sequence ID" value="TDX30841.1"/>
    <property type="molecule type" value="Genomic_DNA"/>
</dbReference>
<comment type="subcellular location">
    <subcellularLocation>
        <location evidence="8">Cell inner membrane</location>
        <topology evidence="8">Peripheral membrane protein</topology>
    </subcellularLocation>
</comment>
<evidence type="ECO:0000256" key="9">
    <source>
        <dbReference type="SAM" id="MobiDB-lite"/>
    </source>
</evidence>
<dbReference type="InterPro" id="IPR017900">
    <property type="entry name" value="4Fe4S_Fe_S_CS"/>
</dbReference>
<dbReference type="PROSITE" id="PS51379">
    <property type="entry name" value="4FE4S_FER_2"/>
    <property type="match status" value="2"/>
</dbReference>
<feature type="compositionally biased region" description="Basic and acidic residues" evidence="9">
    <location>
        <begin position="668"/>
        <end position="690"/>
    </location>
</feature>
<feature type="compositionally biased region" description="Low complexity" evidence="9">
    <location>
        <begin position="500"/>
        <end position="514"/>
    </location>
</feature>
<evidence type="ECO:0000256" key="1">
    <source>
        <dbReference type="ARBA" id="ARBA00022448"/>
    </source>
</evidence>
<gene>
    <name evidence="8" type="primary">rnfC</name>
    <name evidence="11" type="ORF">DFO67_104100</name>
</gene>
<keyword evidence="8" id="KW-1003">Cell membrane</keyword>
<dbReference type="PROSITE" id="PS00198">
    <property type="entry name" value="4FE4S_FER_1"/>
    <property type="match status" value="2"/>
</dbReference>
<feature type="binding site" evidence="8">
    <location>
        <position position="421"/>
    </location>
    <ligand>
        <name>[4Fe-4S] cluster</name>
        <dbReference type="ChEBI" id="CHEBI:49883"/>
        <label>2</label>
    </ligand>
</feature>
<keyword evidence="8" id="KW-0997">Cell inner membrane</keyword>
<comment type="function">
    <text evidence="8">Part of a membrane-bound complex that couples electron transfer with translocation of ions across the membrane.</text>
</comment>
<feature type="binding site" evidence="8">
    <location>
        <position position="379"/>
    </location>
    <ligand>
        <name>[4Fe-4S] cluster</name>
        <dbReference type="ChEBI" id="CHEBI:49883"/>
        <label>1</label>
    </ligand>
</feature>
<evidence type="ECO:0000256" key="8">
    <source>
        <dbReference type="HAMAP-Rule" id="MF_00461"/>
    </source>
</evidence>
<feature type="domain" description="4Fe-4S ferredoxin-type" evidence="10">
    <location>
        <begin position="367"/>
        <end position="396"/>
    </location>
</feature>
<keyword evidence="4 8" id="KW-0677">Repeat</keyword>
<keyword evidence="7 8" id="KW-0411">Iron-sulfur</keyword>
<dbReference type="Pfam" id="PF01512">
    <property type="entry name" value="Complex1_51K"/>
    <property type="match status" value="1"/>
</dbReference>
<dbReference type="Pfam" id="PF12838">
    <property type="entry name" value="Fer4_7"/>
    <property type="match status" value="1"/>
</dbReference>
<comment type="similarity">
    <text evidence="8">Belongs to the 4Fe4S bacterial-type ferredoxin family. RnfC subfamily.</text>
</comment>
<protein>
    <recommendedName>
        <fullName evidence="8">Ion-translocating oxidoreductase complex subunit C</fullName>
        <ecNumber evidence="8">7.-.-.-</ecNumber>
    </recommendedName>
    <alternativeName>
        <fullName evidence="8">Rnf electron transport complex subunit C</fullName>
    </alternativeName>
</protein>
<dbReference type="Gene3D" id="3.30.70.20">
    <property type="match status" value="1"/>
</dbReference>
<dbReference type="InterPro" id="IPR010208">
    <property type="entry name" value="Ion_transpt_RnfC/RsxC"/>
</dbReference>
<dbReference type="RefSeq" id="WP_134016938.1">
    <property type="nucleotide sequence ID" value="NZ_SOEC01000004.1"/>
</dbReference>
<keyword evidence="5 8" id="KW-0249">Electron transport</keyword>
<dbReference type="InterPro" id="IPR019554">
    <property type="entry name" value="Soluble_ligand-bd"/>
</dbReference>
<feature type="domain" description="4Fe-4S ferredoxin-type" evidence="10">
    <location>
        <begin position="406"/>
        <end position="435"/>
    </location>
</feature>
<evidence type="ECO:0000256" key="2">
    <source>
        <dbReference type="ARBA" id="ARBA00022485"/>
    </source>
</evidence>
<keyword evidence="2 8" id="KW-0004">4Fe-4S</keyword>
<evidence type="ECO:0000313" key="12">
    <source>
        <dbReference type="Proteomes" id="UP000294489"/>
    </source>
</evidence>
<dbReference type="SUPFAM" id="SSF46548">
    <property type="entry name" value="alpha-helical ferredoxin"/>
    <property type="match status" value="1"/>
</dbReference>
<dbReference type="InterPro" id="IPR026902">
    <property type="entry name" value="RnfC_N"/>
</dbReference>
<keyword evidence="1 8" id="KW-0813">Transport</keyword>
<dbReference type="Pfam" id="PF13375">
    <property type="entry name" value="RnfC_N"/>
    <property type="match status" value="1"/>
</dbReference>
<dbReference type="GO" id="GO:0005886">
    <property type="term" value="C:plasma membrane"/>
    <property type="evidence" value="ECO:0007669"/>
    <property type="project" value="UniProtKB-SubCell"/>
</dbReference>
<evidence type="ECO:0000256" key="7">
    <source>
        <dbReference type="ARBA" id="ARBA00023014"/>
    </source>
</evidence>
<accession>A0A4V3GUH3</accession>